<evidence type="ECO:0000256" key="3">
    <source>
        <dbReference type="SAM" id="MobiDB-lite"/>
    </source>
</evidence>
<dbReference type="Pfam" id="PF01522">
    <property type="entry name" value="Polysacc_deac_1"/>
    <property type="match status" value="1"/>
</dbReference>
<evidence type="ECO:0000259" key="5">
    <source>
        <dbReference type="PROSITE" id="PS51677"/>
    </source>
</evidence>
<dbReference type="InterPro" id="IPR002509">
    <property type="entry name" value="NODB_dom"/>
</dbReference>
<dbReference type="Gene3D" id="3.20.20.370">
    <property type="entry name" value="Glycoside hydrolase/deacetylase"/>
    <property type="match status" value="1"/>
</dbReference>
<accession>A0A564SYV9</accession>
<gene>
    <name evidence="6" type="primary">pgdA</name>
    <name evidence="6" type="ORF">SSSS39_01194</name>
</gene>
<keyword evidence="4" id="KW-0812">Transmembrane</keyword>
<reference evidence="6 7" key="1">
    <citation type="submission" date="2019-07" db="EMBL/GenBank/DDBJ databases">
        <authorList>
            <person name="Hibberd C M."/>
            <person name="Gehrig L. J."/>
            <person name="Chang H.-W."/>
            <person name="Venkatesh S."/>
        </authorList>
    </citation>
    <scope>NUCLEOTIDE SEQUENCE [LARGE SCALE GENOMIC DNA]</scope>
    <source>
        <strain evidence="6">Streptococcus_salivarius_SS_Bg39</strain>
    </source>
</reference>
<evidence type="ECO:0000256" key="2">
    <source>
        <dbReference type="ARBA" id="ARBA00022801"/>
    </source>
</evidence>
<dbReference type="GO" id="GO:0005975">
    <property type="term" value="P:carbohydrate metabolic process"/>
    <property type="evidence" value="ECO:0007669"/>
    <property type="project" value="InterPro"/>
</dbReference>
<dbReference type="EC" id="3.5.1.104" evidence="6"/>
<dbReference type="SUPFAM" id="SSF88713">
    <property type="entry name" value="Glycoside hydrolase/deacetylase"/>
    <property type="match status" value="1"/>
</dbReference>
<dbReference type="InterPro" id="IPR011330">
    <property type="entry name" value="Glyco_hydro/deAcase_b/a-brl"/>
</dbReference>
<feature type="transmembrane region" description="Helical" evidence="4">
    <location>
        <begin position="26"/>
        <end position="46"/>
    </location>
</feature>
<feature type="compositionally biased region" description="Polar residues" evidence="3">
    <location>
        <begin position="57"/>
        <end position="75"/>
    </location>
</feature>
<proteinExistence type="predicted"/>
<evidence type="ECO:0000313" key="7">
    <source>
        <dbReference type="Proteomes" id="UP000380217"/>
    </source>
</evidence>
<feature type="domain" description="NodB homology" evidence="5">
    <location>
        <begin position="119"/>
        <end position="320"/>
    </location>
</feature>
<dbReference type="CDD" id="cd10944">
    <property type="entry name" value="CE4_SmPgdA_like"/>
    <property type="match status" value="1"/>
</dbReference>
<dbReference type="Proteomes" id="UP000380217">
    <property type="component" value="Unassembled WGS sequence"/>
</dbReference>
<dbReference type="InterPro" id="IPR050248">
    <property type="entry name" value="Polysacc_deacetylase_ArnD"/>
</dbReference>
<protein>
    <submittedName>
        <fullName evidence="6">Peptidoglycan-N-acetylglucosamine deacetylase</fullName>
        <ecNumber evidence="6">3.5.1.104</ecNumber>
    </submittedName>
</protein>
<sequence length="323" mass="35973">MALSNCLSYNVTMKRSIEIIGKNRKALNLCLIIANLAVLAILGFVLSQRHNSKAEQPAQTEKTEQVANGANSSSEQAKKNDKKQLKKGSNHSIEASDYAYDVTAVNNTIRGVSQDVDDKVVFLTFDDGIDPTLTPQVMDILKEYGVHATFFHIGYTISQENADILKRQITEGHAIANHSLSHNFNLLYPGRVPNKSQIVSEVDQTNANFQAILGKDFKTRIFRYPGGHMSWQGLEATDHALANQGIQWIDWNMLCGDAEPASVRPTTSETMMAYMDGSQQYFPESHVKVVLMHDTAGKELTVQTLPQIIEYFKNQGYTFGVLE</sequence>
<dbReference type="PROSITE" id="PS51677">
    <property type="entry name" value="NODB"/>
    <property type="match status" value="1"/>
</dbReference>
<keyword evidence="2 6" id="KW-0378">Hydrolase</keyword>
<evidence type="ECO:0000256" key="1">
    <source>
        <dbReference type="ARBA" id="ARBA00022723"/>
    </source>
</evidence>
<evidence type="ECO:0000256" key="4">
    <source>
        <dbReference type="SAM" id="Phobius"/>
    </source>
</evidence>
<dbReference type="GO" id="GO:0016810">
    <property type="term" value="F:hydrolase activity, acting on carbon-nitrogen (but not peptide) bonds"/>
    <property type="evidence" value="ECO:0007669"/>
    <property type="project" value="InterPro"/>
</dbReference>
<organism evidence="6 7">
    <name type="scientific">Streptococcus vestibularis</name>
    <dbReference type="NCBI Taxonomy" id="1343"/>
    <lineage>
        <taxon>Bacteria</taxon>
        <taxon>Bacillati</taxon>
        <taxon>Bacillota</taxon>
        <taxon>Bacilli</taxon>
        <taxon>Lactobacillales</taxon>
        <taxon>Streptococcaceae</taxon>
        <taxon>Streptococcus</taxon>
    </lineage>
</organism>
<keyword evidence="4" id="KW-0472">Membrane</keyword>
<dbReference type="EMBL" id="CABHNJ010000022">
    <property type="protein sequence ID" value="VUX00009.1"/>
    <property type="molecule type" value="Genomic_DNA"/>
</dbReference>
<evidence type="ECO:0000313" key="6">
    <source>
        <dbReference type="EMBL" id="VUX00009.1"/>
    </source>
</evidence>
<dbReference type="GO" id="GO:0016020">
    <property type="term" value="C:membrane"/>
    <property type="evidence" value="ECO:0007669"/>
    <property type="project" value="TreeGrafter"/>
</dbReference>
<feature type="region of interest" description="Disordered" evidence="3">
    <location>
        <begin position="54"/>
        <end position="90"/>
    </location>
</feature>
<dbReference type="AlphaFoldDB" id="A0A564SYV9"/>
<keyword evidence="4" id="KW-1133">Transmembrane helix</keyword>
<dbReference type="PANTHER" id="PTHR10587:SF133">
    <property type="entry name" value="CHITIN DEACETYLASE 1-RELATED"/>
    <property type="match status" value="1"/>
</dbReference>
<keyword evidence="1" id="KW-0479">Metal-binding</keyword>
<dbReference type="GO" id="GO:0046872">
    <property type="term" value="F:metal ion binding"/>
    <property type="evidence" value="ECO:0007669"/>
    <property type="project" value="UniProtKB-KW"/>
</dbReference>
<dbReference type="PANTHER" id="PTHR10587">
    <property type="entry name" value="GLYCOSYL TRANSFERASE-RELATED"/>
    <property type="match status" value="1"/>
</dbReference>
<name>A0A564SYV9_STRVE</name>